<dbReference type="Gene3D" id="3.40.190.290">
    <property type="match status" value="1"/>
</dbReference>
<evidence type="ECO:0000313" key="7">
    <source>
        <dbReference type="Proteomes" id="UP001652442"/>
    </source>
</evidence>
<evidence type="ECO:0000259" key="5">
    <source>
        <dbReference type="PROSITE" id="PS50931"/>
    </source>
</evidence>
<dbReference type="InterPro" id="IPR036390">
    <property type="entry name" value="WH_DNA-bd_sf"/>
</dbReference>
<dbReference type="InterPro" id="IPR000847">
    <property type="entry name" value="LysR_HTH_N"/>
</dbReference>
<keyword evidence="7" id="KW-1185">Reference proteome</keyword>
<dbReference type="SUPFAM" id="SSF53850">
    <property type="entry name" value="Periplasmic binding protein-like II"/>
    <property type="match status" value="1"/>
</dbReference>
<organism evidence="6 7">
    <name type="scientific">Brotonthovivens ammoniilytica</name>
    <dbReference type="NCBI Taxonomy" id="2981725"/>
    <lineage>
        <taxon>Bacteria</taxon>
        <taxon>Bacillati</taxon>
        <taxon>Bacillota</taxon>
        <taxon>Clostridia</taxon>
        <taxon>Lachnospirales</taxon>
        <taxon>Lachnospiraceae</taxon>
        <taxon>Brotonthovivens</taxon>
    </lineage>
</organism>
<dbReference type="InterPro" id="IPR050950">
    <property type="entry name" value="HTH-type_LysR_regulators"/>
</dbReference>
<dbReference type="SUPFAM" id="SSF46785">
    <property type="entry name" value="Winged helix' DNA-binding domain"/>
    <property type="match status" value="1"/>
</dbReference>
<keyword evidence="3" id="KW-0238">DNA-binding</keyword>
<dbReference type="Pfam" id="PF03466">
    <property type="entry name" value="LysR_substrate"/>
    <property type="match status" value="1"/>
</dbReference>
<keyword evidence="2" id="KW-0805">Transcription regulation</keyword>
<comment type="caution">
    <text evidence="6">The sequence shown here is derived from an EMBL/GenBank/DDBJ whole genome shotgun (WGS) entry which is preliminary data.</text>
</comment>
<feature type="domain" description="HTH lysR-type" evidence="5">
    <location>
        <begin position="1"/>
        <end position="58"/>
    </location>
</feature>
<evidence type="ECO:0000256" key="4">
    <source>
        <dbReference type="ARBA" id="ARBA00023163"/>
    </source>
</evidence>
<dbReference type="EMBL" id="JAOQJQ010000002">
    <property type="protein sequence ID" value="MCU6762053.1"/>
    <property type="molecule type" value="Genomic_DNA"/>
</dbReference>
<evidence type="ECO:0000313" key="6">
    <source>
        <dbReference type="EMBL" id="MCU6762053.1"/>
    </source>
</evidence>
<dbReference type="InterPro" id="IPR036388">
    <property type="entry name" value="WH-like_DNA-bd_sf"/>
</dbReference>
<dbReference type="Pfam" id="PF00126">
    <property type="entry name" value="HTH_1"/>
    <property type="match status" value="1"/>
</dbReference>
<dbReference type="InterPro" id="IPR005119">
    <property type="entry name" value="LysR_subst-bd"/>
</dbReference>
<dbReference type="CDD" id="cd05466">
    <property type="entry name" value="PBP2_LTTR_substrate"/>
    <property type="match status" value="1"/>
</dbReference>
<dbReference type="PANTHER" id="PTHR30419:SF8">
    <property type="entry name" value="NITROGEN ASSIMILATION TRANSCRIPTIONAL ACTIVATOR-RELATED"/>
    <property type="match status" value="1"/>
</dbReference>
<keyword evidence="4" id="KW-0804">Transcription</keyword>
<comment type="similarity">
    <text evidence="1">Belongs to the LysR transcriptional regulatory family.</text>
</comment>
<evidence type="ECO:0000256" key="3">
    <source>
        <dbReference type="ARBA" id="ARBA00023125"/>
    </source>
</evidence>
<evidence type="ECO:0000256" key="1">
    <source>
        <dbReference type="ARBA" id="ARBA00009437"/>
    </source>
</evidence>
<protein>
    <submittedName>
        <fullName evidence="6">LysR family transcriptional regulator</fullName>
    </submittedName>
</protein>
<dbReference type="PROSITE" id="PS50931">
    <property type="entry name" value="HTH_LYSR"/>
    <property type="match status" value="1"/>
</dbReference>
<accession>A0ABT2TIK1</accession>
<evidence type="ECO:0000256" key="2">
    <source>
        <dbReference type="ARBA" id="ARBA00023015"/>
    </source>
</evidence>
<dbReference type="RefSeq" id="WP_158424785.1">
    <property type="nucleotide sequence ID" value="NZ_JAOQJQ010000002.1"/>
</dbReference>
<dbReference type="Gene3D" id="1.10.10.10">
    <property type="entry name" value="Winged helix-like DNA-binding domain superfamily/Winged helix DNA-binding domain"/>
    <property type="match status" value="1"/>
</dbReference>
<sequence length="304" mass="34595">MDIDKLQTFMEVARTESFRTAADNLFLSPGAVSKHISYLESEFSITLFHRFSKGVALTAQGKIFAKYAKPLVDDYELLRQAVFCQEEKDTVCVRTIPNKDMLGFFDLISAFEKAYPNISLNLQDIQGTEATSVLANGKSEIVFCMDQYLDPHLTEYKNLHESTLMLLVCAEHPLAQRENVSVLELAQESFISLPEITGIASTVTRFCKNAGFDYKVSCYSERESNILTMVSMNKGIAIVDPSYFRSDFVNYYGRANVTGIPLKEHFTWNLVMAKSRNMILKPAAQKFWDFTLSQVKRKQWPAFE</sequence>
<name>A0ABT2TIK1_9FIRM</name>
<gene>
    <name evidence="6" type="ORF">OCV88_06815</name>
</gene>
<dbReference type="PANTHER" id="PTHR30419">
    <property type="entry name" value="HTH-TYPE TRANSCRIPTIONAL REGULATOR YBHD"/>
    <property type="match status" value="1"/>
</dbReference>
<reference evidence="6 7" key="1">
    <citation type="journal article" date="2021" name="ISME Commun">
        <title>Automated analysis of genomic sequences facilitates high-throughput and comprehensive description of bacteria.</title>
        <authorList>
            <person name="Hitch T.C.A."/>
        </authorList>
    </citation>
    <scope>NUCLEOTIDE SEQUENCE [LARGE SCALE GENOMIC DNA]</scope>
    <source>
        <strain evidence="6 7">Sanger_109</strain>
    </source>
</reference>
<dbReference type="Proteomes" id="UP001652442">
    <property type="component" value="Unassembled WGS sequence"/>
</dbReference>
<proteinExistence type="inferred from homology"/>